<dbReference type="SUPFAM" id="SSF56112">
    <property type="entry name" value="Protein kinase-like (PK-like)"/>
    <property type="match status" value="1"/>
</dbReference>
<sequence length="965" mass="106856">MALHVDPLKRELLEARIQGSPNPNVSGKSQNINSEIPPLNDRPKCGTSNDSAQNTVDVATVDVPISAATLNVGVQDGRQDPSQSNTANAPNSLPDSFQAPNNPEFLNSPSVNTTDYQCGDNRDSSGTRLDNHGSDSIVSSGNVAETVVVALANNIEENSQSLSSVSGDGLSRGNRNYSHVQHGPAHMRPANIVPYSITSALSNQSLSFDMACQSIPGHDSPGAFVTTTPKKSRNLSGAPQTPTPQHVNAPKSAGIVSPITQQPTTPRASIRRKRKGATLDEQGPPQPKRSAARGHKRIDEIFKTPQTGPQTQGSEETHPDQNIRPEGASRPLLSPIRGGSNSCVTSPSDSSNDGAPHNGPTSNSASVACCSTSVQTELESGVSMPPTTPVIPPGLTLQQIPGSPSIAPLNLVDSLNRRIADLEVENEFNRKSLQEAAEASVRSRQIIRDLLIEKSVLERKTTRQKVMNDRLRLGQFVTQRQGVHFEEKWVEGNRFKELDQRRKQIEEVKEEIERKRKQWNKRKPGADNRKNSRARCDEVSVDEFYEQMEIYDLRKQLLLKEDKEITSELERLDRERNLHIREIKRIANEDASRFKDHPLLNDRYLLLNLLGKGGFSEVHKGFDLQENRYVACKIHQLNATWPKDKKDNYIKHALREIEIHKTLNHQRIVKVFDVFDIDHDAFCTVQEYCEGNDLDFFLKQNKVIPEREAKSIICQVISALKYLNERKPPVIHYDLKPGNILLGSGEMSGEIKITDFGLSKLMTEDLYTPDIGMDLTSQGAGTYWYLPPECFETGREPPKISSKVDIWSVGIIFFQCLYGRKPFGHNMSQADILHQNTILHARQIIFPTSPKVSDAAKDFIRRCCTYQKELRPDVFQLCNDDYLKPKAQLKHSVDIGNLPGPTGLPPAALSGSQQQQTPGSNTPQTGYVPNAALGIYGGPSSGMVLPSGQGQSQHQQQNQPSSHHS</sequence>
<feature type="coiled-coil region" evidence="7">
    <location>
        <begin position="555"/>
        <end position="589"/>
    </location>
</feature>
<evidence type="ECO:0000313" key="10">
    <source>
        <dbReference type="EMBL" id="VUZ45503.1"/>
    </source>
</evidence>
<keyword evidence="2" id="KW-0808">Transferase</keyword>
<dbReference type="CDD" id="cd13990">
    <property type="entry name" value="STKc_TLK"/>
    <property type="match status" value="1"/>
</dbReference>
<feature type="compositionally biased region" description="Polar residues" evidence="8">
    <location>
        <begin position="80"/>
        <end position="116"/>
    </location>
</feature>
<evidence type="ECO:0000256" key="3">
    <source>
        <dbReference type="ARBA" id="ARBA00022741"/>
    </source>
</evidence>
<dbReference type="GO" id="GO:0007059">
    <property type="term" value="P:chromosome segregation"/>
    <property type="evidence" value="ECO:0007669"/>
    <property type="project" value="TreeGrafter"/>
</dbReference>
<dbReference type="SMART" id="SM00220">
    <property type="entry name" value="S_TKc"/>
    <property type="match status" value="1"/>
</dbReference>
<dbReference type="Gene3D" id="1.10.510.10">
    <property type="entry name" value="Transferase(Phosphotransferase) domain 1"/>
    <property type="match status" value="1"/>
</dbReference>
<keyword evidence="5 6" id="KW-0067">ATP-binding</keyword>
<feature type="compositionally biased region" description="Polar residues" evidence="8">
    <location>
        <begin position="339"/>
        <end position="370"/>
    </location>
</feature>
<feature type="compositionally biased region" description="Polar residues" evidence="8">
    <location>
        <begin position="258"/>
        <end position="267"/>
    </location>
</feature>
<feature type="compositionally biased region" description="Polar residues" evidence="8">
    <location>
        <begin position="225"/>
        <end position="246"/>
    </location>
</feature>
<dbReference type="GO" id="GO:0005524">
    <property type="term" value="F:ATP binding"/>
    <property type="evidence" value="ECO:0007669"/>
    <property type="project" value="UniProtKB-UniRule"/>
</dbReference>
<feature type="coiled-coil region" evidence="7">
    <location>
        <begin position="412"/>
        <end position="439"/>
    </location>
</feature>
<dbReference type="InterPro" id="IPR000719">
    <property type="entry name" value="Prot_kinase_dom"/>
</dbReference>
<feature type="region of interest" description="Disordered" evidence="8">
    <location>
        <begin position="16"/>
        <end position="52"/>
    </location>
</feature>
<reference evidence="10 11" key="1">
    <citation type="submission" date="2019-07" db="EMBL/GenBank/DDBJ databases">
        <authorList>
            <person name="Jastrzebski P J."/>
            <person name="Paukszto L."/>
            <person name="Jastrzebski P J."/>
        </authorList>
    </citation>
    <scope>NUCLEOTIDE SEQUENCE [LARGE SCALE GENOMIC DNA]</scope>
    <source>
        <strain evidence="10 11">WMS-il1</strain>
    </source>
</reference>
<accession>A0A564YFW3</accession>
<evidence type="ECO:0000256" key="6">
    <source>
        <dbReference type="PROSITE-ProRule" id="PRU10141"/>
    </source>
</evidence>
<feature type="binding site" evidence="6">
    <location>
        <position position="633"/>
    </location>
    <ligand>
        <name>ATP</name>
        <dbReference type="ChEBI" id="CHEBI:30616"/>
    </ligand>
</feature>
<organism evidence="10 11">
    <name type="scientific">Hymenolepis diminuta</name>
    <name type="common">Rat tapeworm</name>
    <dbReference type="NCBI Taxonomy" id="6216"/>
    <lineage>
        <taxon>Eukaryota</taxon>
        <taxon>Metazoa</taxon>
        <taxon>Spiralia</taxon>
        <taxon>Lophotrochozoa</taxon>
        <taxon>Platyhelminthes</taxon>
        <taxon>Cestoda</taxon>
        <taxon>Eucestoda</taxon>
        <taxon>Cyclophyllidea</taxon>
        <taxon>Hymenolepididae</taxon>
        <taxon>Hymenolepis</taxon>
    </lineage>
</organism>
<dbReference type="InterPro" id="IPR017441">
    <property type="entry name" value="Protein_kinase_ATP_BS"/>
</dbReference>
<feature type="coiled-coil region" evidence="7">
    <location>
        <begin position="495"/>
        <end position="522"/>
    </location>
</feature>
<evidence type="ECO:0000256" key="2">
    <source>
        <dbReference type="ARBA" id="ARBA00022679"/>
    </source>
</evidence>
<evidence type="ECO:0000313" key="11">
    <source>
        <dbReference type="Proteomes" id="UP000321570"/>
    </source>
</evidence>
<keyword evidence="7" id="KW-0175">Coiled coil</keyword>
<evidence type="ECO:0000256" key="4">
    <source>
        <dbReference type="ARBA" id="ARBA00022777"/>
    </source>
</evidence>
<dbReference type="Pfam" id="PF00069">
    <property type="entry name" value="Pkinase"/>
    <property type="match status" value="1"/>
</dbReference>
<dbReference type="InterPro" id="IPR011009">
    <property type="entry name" value="Kinase-like_dom_sf"/>
</dbReference>
<dbReference type="PROSITE" id="PS50011">
    <property type="entry name" value="PROTEIN_KINASE_DOM"/>
    <property type="match status" value="1"/>
</dbReference>
<gene>
    <name evidence="10" type="ORF">WMSIL1_LOCUS5482</name>
</gene>
<feature type="region of interest" description="Disordered" evidence="8">
    <location>
        <begin position="219"/>
        <end position="370"/>
    </location>
</feature>
<feature type="compositionally biased region" description="Polar residues" evidence="8">
    <location>
        <begin position="912"/>
        <end position="927"/>
    </location>
</feature>
<feature type="compositionally biased region" description="Basic and acidic residues" evidence="8">
    <location>
        <begin position="120"/>
        <end position="133"/>
    </location>
</feature>
<evidence type="ECO:0000256" key="8">
    <source>
        <dbReference type="SAM" id="MobiDB-lite"/>
    </source>
</evidence>
<evidence type="ECO:0000256" key="7">
    <source>
        <dbReference type="SAM" id="Coils"/>
    </source>
</evidence>
<dbReference type="InterPro" id="IPR008271">
    <property type="entry name" value="Ser/Thr_kinase_AS"/>
</dbReference>
<dbReference type="Proteomes" id="UP000321570">
    <property type="component" value="Unassembled WGS sequence"/>
</dbReference>
<feature type="compositionally biased region" description="Polar residues" evidence="8">
    <location>
        <begin position="304"/>
        <end position="314"/>
    </location>
</feature>
<feature type="compositionally biased region" description="Polar residues" evidence="8">
    <location>
        <begin position="19"/>
        <end position="34"/>
    </location>
</feature>
<dbReference type="GO" id="GO:0005634">
    <property type="term" value="C:nucleus"/>
    <property type="evidence" value="ECO:0007669"/>
    <property type="project" value="TreeGrafter"/>
</dbReference>
<protein>
    <recommendedName>
        <fullName evidence="9">Protein kinase domain-containing protein</fullName>
    </recommendedName>
</protein>
<dbReference type="PANTHER" id="PTHR22974:SF23">
    <property type="entry name" value="TOUSLED-LIKE KINASE, ISOFORM G"/>
    <property type="match status" value="1"/>
</dbReference>
<evidence type="ECO:0000256" key="1">
    <source>
        <dbReference type="ARBA" id="ARBA00022527"/>
    </source>
</evidence>
<dbReference type="GO" id="GO:0035556">
    <property type="term" value="P:intracellular signal transduction"/>
    <property type="evidence" value="ECO:0007669"/>
    <property type="project" value="TreeGrafter"/>
</dbReference>
<evidence type="ECO:0000256" key="5">
    <source>
        <dbReference type="ARBA" id="ARBA00022840"/>
    </source>
</evidence>
<name>A0A564YFW3_HYMDI</name>
<dbReference type="AlphaFoldDB" id="A0A564YFW3"/>
<dbReference type="PROSITE" id="PS00108">
    <property type="entry name" value="PROTEIN_KINASE_ST"/>
    <property type="match status" value="1"/>
</dbReference>
<dbReference type="GO" id="GO:0004674">
    <property type="term" value="F:protein serine/threonine kinase activity"/>
    <property type="evidence" value="ECO:0007669"/>
    <property type="project" value="UniProtKB-KW"/>
</dbReference>
<keyword evidence="11" id="KW-1185">Reference proteome</keyword>
<dbReference type="FunFam" id="1.10.510.10:FF:000698">
    <property type="entry name" value="Serine/threonine-protein kinase tousled-like 1"/>
    <property type="match status" value="1"/>
</dbReference>
<keyword evidence="3 6" id="KW-0547">Nucleotide-binding</keyword>
<dbReference type="Gene3D" id="3.30.200.20">
    <property type="entry name" value="Phosphorylase Kinase, domain 1"/>
    <property type="match status" value="1"/>
</dbReference>
<dbReference type="PANTHER" id="PTHR22974">
    <property type="entry name" value="MIXED LINEAGE PROTEIN KINASE"/>
    <property type="match status" value="1"/>
</dbReference>
<dbReference type="PROSITE" id="PS00107">
    <property type="entry name" value="PROTEIN_KINASE_ATP"/>
    <property type="match status" value="1"/>
</dbReference>
<feature type="compositionally biased region" description="Low complexity" evidence="8">
    <location>
        <begin position="946"/>
        <end position="965"/>
    </location>
</feature>
<feature type="region of interest" description="Disordered" evidence="8">
    <location>
        <begin position="72"/>
        <end position="138"/>
    </location>
</feature>
<evidence type="ECO:0000259" key="9">
    <source>
        <dbReference type="PROSITE" id="PS50011"/>
    </source>
</evidence>
<proteinExistence type="predicted"/>
<keyword evidence="1" id="KW-0723">Serine/threonine-protein kinase</keyword>
<feature type="domain" description="Protein kinase" evidence="9">
    <location>
        <begin position="604"/>
        <end position="883"/>
    </location>
</feature>
<feature type="region of interest" description="Disordered" evidence="8">
    <location>
        <begin position="893"/>
        <end position="965"/>
    </location>
</feature>
<dbReference type="EMBL" id="CABIJS010000177">
    <property type="protein sequence ID" value="VUZ45503.1"/>
    <property type="molecule type" value="Genomic_DNA"/>
</dbReference>
<feature type="compositionally biased region" description="Low complexity" evidence="8">
    <location>
        <begin position="896"/>
        <end position="911"/>
    </location>
</feature>
<keyword evidence="4" id="KW-0418">Kinase</keyword>